<proteinExistence type="predicted"/>
<feature type="region of interest" description="Disordered" evidence="1">
    <location>
        <begin position="44"/>
        <end position="63"/>
    </location>
</feature>
<dbReference type="InterPro" id="IPR011990">
    <property type="entry name" value="TPR-like_helical_dom_sf"/>
</dbReference>
<dbReference type="Pfam" id="PF13424">
    <property type="entry name" value="TPR_12"/>
    <property type="match status" value="2"/>
</dbReference>
<name>A0AAV9HFA1_9PEZI</name>
<keyword evidence="4" id="KW-1185">Reference proteome</keyword>
<dbReference type="InterPro" id="IPR053137">
    <property type="entry name" value="NLR-like"/>
</dbReference>
<dbReference type="SUPFAM" id="SSF53474">
    <property type="entry name" value="alpha/beta-Hydrolases"/>
    <property type="match status" value="1"/>
</dbReference>
<dbReference type="InterPro" id="IPR002182">
    <property type="entry name" value="NB-ARC"/>
</dbReference>
<organism evidence="3 4">
    <name type="scientific">Cladorrhinum samala</name>
    <dbReference type="NCBI Taxonomy" id="585594"/>
    <lineage>
        <taxon>Eukaryota</taxon>
        <taxon>Fungi</taxon>
        <taxon>Dikarya</taxon>
        <taxon>Ascomycota</taxon>
        <taxon>Pezizomycotina</taxon>
        <taxon>Sordariomycetes</taxon>
        <taxon>Sordariomycetidae</taxon>
        <taxon>Sordariales</taxon>
        <taxon>Podosporaceae</taxon>
        <taxon>Cladorrhinum</taxon>
    </lineage>
</organism>
<dbReference type="Gene3D" id="1.25.40.10">
    <property type="entry name" value="Tetratricopeptide repeat domain"/>
    <property type="match status" value="3"/>
</dbReference>
<protein>
    <recommendedName>
        <fullName evidence="2">NB-ARC domain-containing protein</fullName>
    </recommendedName>
</protein>
<dbReference type="InterPro" id="IPR027417">
    <property type="entry name" value="P-loop_NTPase"/>
</dbReference>
<accession>A0AAV9HFA1</accession>
<dbReference type="PANTHER" id="PTHR46082:SF6">
    <property type="entry name" value="AAA+ ATPASE DOMAIN-CONTAINING PROTEIN-RELATED"/>
    <property type="match status" value="1"/>
</dbReference>
<dbReference type="Pfam" id="PF00931">
    <property type="entry name" value="NB-ARC"/>
    <property type="match status" value="1"/>
</dbReference>
<dbReference type="EMBL" id="MU865034">
    <property type="protein sequence ID" value="KAK4459544.1"/>
    <property type="molecule type" value="Genomic_DNA"/>
</dbReference>
<dbReference type="Pfam" id="PF13374">
    <property type="entry name" value="TPR_10"/>
    <property type="match status" value="2"/>
</dbReference>
<dbReference type="PANTHER" id="PTHR46082">
    <property type="entry name" value="ATP/GTP-BINDING PROTEIN-RELATED"/>
    <property type="match status" value="1"/>
</dbReference>
<sequence>MVEVSRIGLTLLTPNEVASEGLPKVNIIFVHGLRGHPRRTWVAASPSPEASLEETPKSKSHGKLASLIRHERASGASKATNNNPVKGVFWPEELLAHDLPQARVWSYGYNADLINGMFGANNKNKVTQHSRDFAVRLERELDNQDPIIFVAHSLGGVVVKDALAKSEKACARTRAAIFLGTPHRGSRSAGWGGIVANLSKLVLQDVNDKLLQNLEVHGEMLERIDDEFKLLVQKYQIRIHSFQEGRGISGVRGFHGKIVEDFSSKLGLPRSMETVETMDADHREMARCRDRSDPKYKAIHGVIRQIIVDFPGPSRRKGIVAANNPLVDNEISLGQSRVGSFSVPYLRNGRFVGRQSIVRGLLEQTMGGKPQYKTALFGLGGVGKTQIAIEYAYAILEAQPDASVFWVFAANEERFKEGYASIAQHCKIPGHDDPKVDLLALVRKWLLDKSHGKWIMVVDNADDMDVMCNQPLNLGQYLPECSHGSILITTRNKQVGLKLTRGEGLVEVPTMGVKDSIELLRGKLDSIQLEDTEGIRQLCLQLEHLPLALVQAAAFIQENTISVRQYLELIDASDKTFTTLLSHDFETVGRDAHTPRAVAETWVLSFERIQQQNPLASDLLCLMTFYDRQAIPKRLLSIYHQYVNYQGRHRQHQDAEITKYQSFSDEYDRGNLKPELDSESRRHEIDRALGLLKAFSFITEGSSGTLSMHRLVQLVTQKWLKSDDNTRRKHFASLAIVVVSIGVPHINLVMQNMALCSEFLPHAISALNLNQDDTVRSNAMPKARLFQALSEFHRWGGRLSEAETFSLQACEIYQDILGKEDFTTLECLGGLVRVWVERRKLKEANDLALENLNQWRTRFGENHLSTIKATLDLAYCYKNQGRTREEIKLRENLQQSLKDQNLQRSREAILNTVELGTTYRNLAQHRNAEVILLEALETSKSSLGLEDVQTTTIMLDLGTLYRLMRDWEKSKDLIEGALEGFQRRLGPKHNNTLTAMWDLAALHSEHNLRIDEAERMATAVLETRRLLHGERHVFTLNCMRLVGEIWCRQGRFADAVELLEQCYRLAKEEFGERDQRNAWILRTLCEGLEGAGKSTQAISAAEDSYHSSRELDGEDHRNTIHSADTLRRLLYKQGAYDRAEALSLLILEGRKKQLGEENNETLDAMHSLAYVWKHQDRMEEAIGLLKNCYDISRRSLGENHYDTGERADVLRAWCSEVKRYDETERLERRIYDTRKAQLGEDHGSTLTIMGDLAVTLKIQGRLDEAISLMEDCADRRERTLGPDHEVTVVCRKYLKKWRFMKKREKLIAFFGAGPGTGKPV</sequence>
<comment type="caution">
    <text evidence="3">The sequence shown here is derived from an EMBL/GenBank/DDBJ whole genome shotgun (WGS) entry which is preliminary data.</text>
</comment>
<evidence type="ECO:0000313" key="3">
    <source>
        <dbReference type="EMBL" id="KAK4459544.1"/>
    </source>
</evidence>
<gene>
    <name evidence="3" type="ORF">QBC42DRAFT_274251</name>
</gene>
<dbReference type="Proteomes" id="UP001321749">
    <property type="component" value="Unassembled WGS sequence"/>
</dbReference>
<evidence type="ECO:0000313" key="4">
    <source>
        <dbReference type="Proteomes" id="UP001321749"/>
    </source>
</evidence>
<dbReference type="Gene3D" id="3.40.50.1820">
    <property type="entry name" value="alpha/beta hydrolase"/>
    <property type="match status" value="1"/>
</dbReference>
<reference evidence="3" key="2">
    <citation type="submission" date="2023-06" db="EMBL/GenBank/DDBJ databases">
        <authorList>
            <consortium name="Lawrence Berkeley National Laboratory"/>
            <person name="Mondo S.J."/>
            <person name="Hensen N."/>
            <person name="Bonometti L."/>
            <person name="Westerberg I."/>
            <person name="Brannstrom I.O."/>
            <person name="Guillou S."/>
            <person name="Cros-Aarteil S."/>
            <person name="Calhoun S."/>
            <person name="Haridas S."/>
            <person name="Kuo A."/>
            <person name="Pangilinan J."/>
            <person name="Riley R."/>
            <person name="Labutti K."/>
            <person name="Andreopoulos B."/>
            <person name="Lipzen A."/>
            <person name="Chen C."/>
            <person name="Yanf M."/>
            <person name="Daum C."/>
            <person name="Ng V."/>
            <person name="Clum A."/>
            <person name="Steindorff A."/>
            <person name="Ohm R."/>
            <person name="Martin F."/>
            <person name="Silar P."/>
            <person name="Natvig D."/>
            <person name="Lalanne C."/>
            <person name="Gautier V."/>
            <person name="Ament-Velasquez S.L."/>
            <person name="Kruys A."/>
            <person name="Hutchinson M.I."/>
            <person name="Powell A.J."/>
            <person name="Barry K."/>
            <person name="Miller A.N."/>
            <person name="Grigoriev I.V."/>
            <person name="Debuchy R."/>
            <person name="Gladieux P."/>
            <person name="Thoren M.H."/>
            <person name="Johannesson H."/>
        </authorList>
    </citation>
    <scope>NUCLEOTIDE SEQUENCE</scope>
    <source>
        <strain evidence="3">PSN324</strain>
    </source>
</reference>
<reference evidence="3" key="1">
    <citation type="journal article" date="2023" name="Mol. Phylogenet. Evol.">
        <title>Genome-scale phylogeny and comparative genomics of the fungal order Sordariales.</title>
        <authorList>
            <person name="Hensen N."/>
            <person name="Bonometti L."/>
            <person name="Westerberg I."/>
            <person name="Brannstrom I.O."/>
            <person name="Guillou S."/>
            <person name="Cros-Aarteil S."/>
            <person name="Calhoun S."/>
            <person name="Haridas S."/>
            <person name="Kuo A."/>
            <person name="Mondo S."/>
            <person name="Pangilinan J."/>
            <person name="Riley R."/>
            <person name="LaButti K."/>
            <person name="Andreopoulos B."/>
            <person name="Lipzen A."/>
            <person name="Chen C."/>
            <person name="Yan M."/>
            <person name="Daum C."/>
            <person name="Ng V."/>
            <person name="Clum A."/>
            <person name="Steindorff A."/>
            <person name="Ohm R.A."/>
            <person name="Martin F."/>
            <person name="Silar P."/>
            <person name="Natvig D.O."/>
            <person name="Lalanne C."/>
            <person name="Gautier V."/>
            <person name="Ament-Velasquez S.L."/>
            <person name="Kruys A."/>
            <person name="Hutchinson M.I."/>
            <person name="Powell A.J."/>
            <person name="Barry K."/>
            <person name="Miller A.N."/>
            <person name="Grigoriev I.V."/>
            <person name="Debuchy R."/>
            <person name="Gladieux P."/>
            <person name="Hiltunen Thoren M."/>
            <person name="Johannesson H."/>
        </authorList>
    </citation>
    <scope>NUCLEOTIDE SEQUENCE</scope>
    <source>
        <strain evidence="3">PSN324</strain>
    </source>
</reference>
<evidence type="ECO:0000256" key="1">
    <source>
        <dbReference type="SAM" id="MobiDB-lite"/>
    </source>
</evidence>
<dbReference type="InterPro" id="IPR029058">
    <property type="entry name" value="AB_hydrolase_fold"/>
</dbReference>
<dbReference type="GO" id="GO:0043531">
    <property type="term" value="F:ADP binding"/>
    <property type="evidence" value="ECO:0007669"/>
    <property type="project" value="InterPro"/>
</dbReference>
<dbReference type="Gene3D" id="3.40.50.300">
    <property type="entry name" value="P-loop containing nucleotide triphosphate hydrolases"/>
    <property type="match status" value="1"/>
</dbReference>
<dbReference type="SUPFAM" id="SSF48452">
    <property type="entry name" value="TPR-like"/>
    <property type="match status" value="3"/>
</dbReference>
<dbReference type="SUPFAM" id="SSF52540">
    <property type="entry name" value="P-loop containing nucleoside triphosphate hydrolases"/>
    <property type="match status" value="1"/>
</dbReference>
<evidence type="ECO:0000259" key="2">
    <source>
        <dbReference type="Pfam" id="PF00931"/>
    </source>
</evidence>
<feature type="domain" description="NB-ARC" evidence="2">
    <location>
        <begin position="367"/>
        <end position="521"/>
    </location>
</feature>